<dbReference type="AlphaFoldDB" id="V6SQM6"/>
<reference evidence="2 3" key="1">
    <citation type="submission" date="2013-08" db="EMBL/GenBank/DDBJ databases">
        <title>Flavobacterium limnosediminis JC2902 genome sequencing.</title>
        <authorList>
            <person name="Lee K."/>
            <person name="Yi H."/>
            <person name="Park S."/>
            <person name="Chun J."/>
        </authorList>
    </citation>
    <scope>NUCLEOTIDE SEQUENCE [LARGE SCALE GENOMIC DNA]</scope>
    <source>
        <strain evidence="2 3">JC2902</strain>
    </source>
</reference>
<dbReference type="Proteomes" id="UP000018004">
    <property type="component" value="Unassembled WGS sequence"/>
</dbReference>
<sequence>MTSFLVTCFVLFEQGKIVVFYSFLFPMLIVVTRKFNIKTLKNACLQDN</sequence>
<proteinExistence type="predicted"/>
<name>V6SQM6_9FLAO</name>
<keyword evidence="3" id="KW-1185">Reference proteome</keyword>
<feature type="transmembrane region" description="Helical" evidence="1">
    <location>
        <begin position="12"/>
        <end position="31"/>
    </location>
</feature>
<accession>V6SQM6</accession>
<keyword evidence="1" id="KW-1133">Transmembrane helix</keyword>
<gene>
    <name evidence="2" type="ORF">FLJC2902T_18820</name>
</gene>
<dbReference type="PATRIC" id="fig|1341181.4.peg.1850"/>
<evidence type="ECO:0000256" key="1">
    <source>
        <dbReference type="SAM" id="Phobius"/>
    </source>
</evidence>
<evidence type="ECO:0000313" key="3">
    <source>
        <dbReference type="Proteomes" id="UP000018004"/>
    </source>
</evidence>
<organism evidence="2 3">
    <name type="scientific">Flavobacterium limnosediminis JC2902</name>
    <dbReference type="NCBI Taxonomy" id="1341181"/>
    <lineage>
        <taxon>Bacteria</taxon>
        <taxon>Pseudomonadati</taxon>
        <taxon>Bacteroidota</taxon>
        <taxon>Flavobacteriia</taxon>
        <taxon>Flavobacteriales</taxon>
        <taxon>Flavobacteriaceae</taxon>
        <taxon>Flavobacterium</taxon>
    </lineage>
</organism>
<protein>
    <submittedName>
        <fullName evidence="2">Uncharacterized protein</fullName>
    </submittedName>
</protein>
<keyword evidence="1" id="KW-0472">Membrane</keyword>
<dbReference type="EMBL" id="AVGG01000007">
    <property type="protein sequence ID" value="ESU28512.1"/>
    <property type="molecule type" value="Genomic_DNA"/>
</dbReference>
<keyword evidence="1" id="KW-0812">Transmembrane</keyword>
<evidence type="ECO:0000313" key="2">
    <source>
        <dbReference type="EMBL" id="ESU28512.1"/>
    </source>
</evidence>
<comment type="caution">
    <text evidence="2">The sequence shown here is derived from an EMBL/GenBank/DDBJ whole genome shotgun (WGS) entry which is preliminary data.</text>
</comment>